<dbReference type="RefSeq" id="XP_030989142.1">
    <property type="nucleotide sequence ID" value="XM_031136180.1"/>
</dbReference>
<evidence type="ECO:0000313" key="3">
    <source>
        <dbReference type="EMBL" id="TPX07431.1"/>
    </source>
</evidence>
<feature type="domain" description="Aminoglycoside phosphotransferase" evidence="2">
    <location>
        <begin position="123"/>
        <end position="456"/>
    </location>
</feature>
<organism evidence="3 5">
    <name type="scientific">Thyridium curvatum</name>
    <dbReference type="NCBI Taxonomy" id="1093900"/>
    <lineage>
        <taxon>Eukaryota</taxon>
        <taxon>Fungi</taxon>
        <taxon>Dikarya</taxon>
        <taxon>Ascomycota</taxon>
        <taxon>Pezizomycotina</taxon>
        <taxon>Sordariomycetes</taxon>
        <taxon>Sordariomycetidae</taxon>
        <taxon>Thyridiales</taxon>
        <taxon>Thyridiaceae</taxon>
        <taxon>Thyridium</taxon>
    </lineage>
</organism>
<comment type="caution">
    <text evidence="3">The sequence shown here is derived from an EMBL/GenBank/DDBJ whole genome shotgun (WGS) entry which is preliminary data.</text>
</comment>
<evidence type="ECO:0000256" key="1">
    <source>
        <dbReference type="SAM" id="MobiDB-lite"/>
    </source>
</evidence>
<proteinExistence type="predicted"/>
<dbReference type="GeneID" id="41969481"/>
<dbReference type="InterPro" id="IPR051678">
    <property type="entry name" value="AGP_Transferase"/>
</dbReference>
<sequence>MCQPGSPDSLLATPPRPEMAANITTPLLNPGARAPLNPTYKPTFKPLNPGQPISSSRCPCPVSVHPSNAPPAVLKRDGTKWSAEPGDLPEASWTGPGIKPRAIRAVLAPYLGLLGLSAPSFRIKEFQHGNWNKLYSIGDARHPDKYLFRVTMPVMPWYKTEAEVATMHFVRLHTRIPVPRVVIFDSSPDNAVGFEWLVMEKMPGTPYEKIEQRMDAVQKCRLAEQLADWLDELGQLEFKGIGSIYFDYYGIEAGLCQVPQSFRFGPPVLQCLLGDWRLEYEYPRQAYSTIRDFTNALIRVWDAELKDTRHSVRADLDEAKTQLDDLLESREESHFSLISGLRLLFGRRHGRVSSALQEAIDDAQSRVDYYRAELSSYRERVVDMEATRFSVVDKDDIASARSSLRKVIQAWKNHIENDREPVTSIIEHWDIDTQNILVDEHGVAVALLDWEQIHTAPHLHACFFPRLMSEDCGCCSTSASEYSHSSWQASPDCRTDDEDGIPRRRAKLPLRLRAVARDYLSKALPMCALGCLGGGRSVESYSESRSSRSASAEEGPSHRALMRDAFRRRLESLDSPWLDIQRVQGDESLAHVANIVDILQGPDITEINGVDMRGVATCDGSCRNRERWVEGN</sequence>
<dbReference type="STRING" id="1093900.A0A507ARB9"/>
<evidence type="ECO:0000259" key="2">
    <source>
        <dbReference type="Pfam" id="PF01636"/>
    </source>
</evidence>
<dbReference type="SUPFAM" id="SSF56112">
    <property type="entry name" value="Protein kinase-like (PK-like)"/>
    <property type="match status" value="1"/>
</dbReference>
<reference evidence="3 5" key="1">
    <citation type="submission" date="2019-06" db="EMBL/GenBank/DDBJ databases">
        <title>Draft genome sequence of the filamentous fungus Phialemoniopsis curvata isolated from diesel fuel.</title>
        <authorList>
            <person name="Varaljay V.A."/>
            <person name="Lyon W.J."/>
            <person name="Crouch A.L."/>
            <person name="Drake C.E."/>
            <person name="Hollomon J.M."/>
            <person name="Nadeau L.J."/>
            <person name="Nunn H.S."/>
            <person name="Stevenson B.S."/>
            <person name="Bojanowski C.L."/>
            <person name="Crookes-Goodson W.J."/>
        </authorList>
    </citation>
    <scope>NUCLEOTIDE SEQUENCE [LARGE SCALE GENOMIC DNA]</scope>
    <source>
        <strain evidence="3 5">D216</strain>
    </source>
</reference>
<protein>
    <recommendedName>
        <fullName evidence="2">Aminoglycoside phosphotransferase domain-containing protein</fullName>
    </recommendedName>
</protein>
<feature type="region of interest" description="Disordered" evidence="1">
    <location>
        <begin position="1"/>
        <end position="31"/>
    </location>
</feature>
<dbReference type="PANTHER" id="PTHR21310:SF13">
    <property type="entry name" value="AMINOGLYCOSIDE PHOSPHOTRANSFERASE DOMAIN-CONTAINING PROTEIN"/>
    <property type="match status" value="1"/>
</dbReference>
<dbReference type="AlphaFoldDB" id="A0A507ARB9"/>
<keyword evidence="5" id="KW-1185">Reference proteome</keyword>
<name>A0A507ARB9_9PEZI</name>
<dbReference type="InterPro" id="IPR002575">
    <property type="entry name" value="Aminoglycoside_PTrfase"/>
</dbReference>
<dbReference type="InterPro" id="IPR011009">
    <property type="entry name" value="Kinase-like_dom_sf"/>
</dbReference>
<dbReference type="PANTHER" id="PTHR21310">
    <property type="entry name" value="AMINOGLYCOSIDE PHOSPHOTRANSFERASE-RELATED-RELATED"/>
    <property type="match status" value="1"/>
</dbReference>
<accession>A0A507ARB9</accession>
<evidence type="ECO:0000313" key="4">
    <source>
        <dbReference type="EMBL" id="TPX07496.1"/>
    </source>
</evidence>
<dbReference type="OrthoDB" id="2906425at2759"/>
<dbReference type="InParanoid" id="A0A507ARB9"/>
<dbReference type="EMBL" id="SKBQ01000008">
    <property type="protein sequence ID" value="TPX07431.1"/>
    <property type="molecule type" value="Genomic_DNA"/>
</dbReference>
<evidence type="ECO:0000313" key="5">
    <source>
        <dbReference type="Proteomes" id="UP000319257"/>
    </source>
</evidence>
<dbReference type="EMBL" id="SKBQ01000008">
    <property type="protein sequence ID" value="TPX07496.1"/>
    <property type="molecule type" value="Genomic_DNA"/>
</dbReference>
<dbReference type="Pfam" id="PF01636">
    <property type="entry name" value="APH"/>
    <property type="match status" value="1"/>
</dbReference>
<gene>
    <name evidence="3" type="ORF">E0L32_002034</name>
    <name evidence="4" type="ORF">E0L32_002099</name>
</gene>
<dbReference type="Proteomes" id="UP000319257">
    <property type="component" value="Unassembled WGS sequence"/>
</dbReference>